<organism evidence="1 2">
    <name type="scientific">Diploptera punctata</name>
    <name type="common">Pacific beetle cockroach</name>
    <dbReference type="NCBI Taxonomy" id="6984"/>
    <lineage>
        <taxon>Eukaryota</taxon>
        <taxon>Metazoa</taxon>
        <taxon>Ecdysozoa</taxon>
        <taxon>Arthropoda</taxon>
        <taxon>Hexapoda</taxon>
        <taxon>Insecta</taxon>
        <taxon>Pterygota</taxon>
        <taxon>Neoptera</taxon>
        <taxon>Polyneoptera</taxon>
        <taxon>Dictyoptera</taxon>
        <taxon>Blattodea</taxon>
        <taxon>Blaberoidea</taxon>
        <taxon>Blaberidae</taxon>
        <taxon>Diplopterinae</taxon>
        <taxon>Diploptera</taxon>
    </lineage>
</organism>
<dbReference type="Proteomes" id="UP001233999">
    <property type="component" value="Unassembled WGS sequence"/>
</dbReference>
<dbReference type="EMBL" id="JASPKZ010003797">
    <property type="protein sequence ID" value="KAJ9592902.1"/>
    <property type="molecule type" value="Genomic_DNA"/>
</dbReference>
<sequence length="75" mass="8389">ECVLFSEFGLRIEVIPSETDPVKITGVYEHCSIGDTLSSSSVVKTADDDDKVSPILQYITLVHKYKTLFSHLEDK</sequence>
<accession>A0AAD8EKH9</accession>
<proteinExistence type="predicted"/>
<feature type="non-terminal residue" evidence="1">
    <location>
        <position position="75"/>
    </location>
</feature>
<keyword evidence="2" id="KW-1185">Reference proteome</keyword>
<feature type="non-terminal residue" evidence="1">
    <location>
        <position position="1"/>
    </location>
</feature>
<protein>
    <submittedName>
        <fullName evidence="1">Uncharacterized protein</fullName>
    </submittedName>
</protein>
<name>A0AAD8EKH9_DIPPU</name>
<reference evidence="1" key="2">
    <citation type="submission" date="2023-05" db="EMBL/GenBank/DDBJ databases">
        <authorList>
            <person name="Fouks B."/>
        </authorList>
    </citation>
    <scope>NUCLEOTIDE SEQUENCE</scope>
    <source>
        <strain evidence="1">Stay&amp;Tobe</strain>
        <tissue evidence="1">Testes</tissue>
    </source>
</reference>
<dbReference type="AlphaFoldDB" id="A0AAD8EKH9"/>
<comment type="caution">
    <text evidence="1">The sequence shown here is derived from an EMBL/GenBank/DDBJ whole genome shotgun (WGS) entry which is preliminary data.</text>
</comment>
<gene>
    <name evidence="1" type="ORF">L9F63_015407</name>
</gene>
<evidence type="ECO:0000313" key="1">
    <source>
        <dbReference type="EMBL" id="KAJ9592902.1"/>
    </source>
</evidence>
<reference evidence="1" key="1">
    <citation type="journal article" date="2023" name="IScience">
        <title>Live-bearing cockroach genome reveals convergent evolutionary mechanisms linked to viviparity in insects and beyond.</title>
        <authorList>
            <person name="Fouks B."/>
            <person name="Harrison M.C."/>
            <person name="Mikhailova A.A."/>
            <person name="Marchal E."/>
            <person name="English S."/>
            <person name="Carruthers M."/>
            <person name="Jennings E.C."/>
            <person name="Chiamaka E.L."/>
            <person name="Frigard R.A."/>
            <person name="Pippel M."/>
            <person name="Attardo G.M."/>
            <person name="Benoit J.B."/>
            <person name="Bornberg-Bauer E."/>
            <person name="Tobe S.S."/>
        </authorList>
    </citation>
    <scope>NUCLEOTIDE SEQUENCE</scope>
    <source>
        <strain evidence="1">Stay&amp;Tobe</strain>
    </source>
</reference>
<evidence type="ECO:0000313" key="2">
    <source>
        <dbReference type="Proteomes" id="UP001233999"/>
    </source>
</evidence>